<protein>
    <submittedName>
        <fullName evidence="9">Glucose dehydrogenase [acceptor]</fullName>
    </submittedName>
</protein>
<accession>A0A194QC26</accession>
<evidence type="ECO:0000313" key="9">
    <source>
        <dbReference type="EMBL" id="KPJ02540.1"/>
    </source>
</evidence>
<dbReference type="PROSITE" id="PS00624">
    <property type="entry name" value="GMC_OXRED_2"/>
    <property type="match status" value="1"/>
</dbReference>
<keyword evidence="10" id="KW-1185">Reference proteome</keyword>
<dbReference type="SUPFAM" id="SSF54373">
    <property type="entry name" value="FAD-linked reductases, C-terminal domain"/>
    <property type="match status" value="1"/>
</dbReference>
<proteinExistence type="inferred from homology"/>
<evidence type="ECO:0000256" key="3">
    <source>
        <dbReference type="ARBA" id="ARBA00022630"/>
    </source>
</evidence>
<comment type="similarity">
    <text evidence="2 5">Belongs to the GMC oxidoreductase family.</text>
</comment>
<dbReference type="InterPro" id="IPR007867">
    <property type="entry name" value="GMC_OxRtase_C"/>
</dbReference>
<dbReference type="Gene3D" id="3.50.50.60">
    <property type="entry name" value="FAD/NAD(P)-binding domain"/>
    <property type="match status" value="1"/>
</dbReference>
<dbReference type="CDD" id="cd06547">
    <property type="entry name" value="GH85_ENGase"/>
    <property type="match status" value="1"/>
</dbReference>
<feature type="compositionally biased region" description="Low complexity" evidence="6">
    <location>
        <begin position="515"/>
        <end position="526"/>
    </location>
</feature>
<dbReference type="Pfam" id="PF03644">
    <property type="entry name" value="Glyco_hydro_85"/>
    <property type="match status" value="2"/>
</dbReference>
<evidence type="ECO:0000256" key="6">
    <source>
        <dbReference type="SAM" id="MobiDB-lite"/>
    </source>
</evidence>
<evidence type="ECO:0000256" key="5">
    <source>
        <dbReference type="RuleBase" id="RU003968"/>
    </source>
</evidence>
<evidence type="ECO:0000313" key="10">
    <source>
        <dbReference type="Proteomes" id="UP000053268"/>
    </source>
</evidence>
<dbReference type="Gene3D" id="3.20.20.80">
    <property type="entry name" value="Glycosidases"/>
    <property type="match status" value="1"/>
</dbReference>
<dbReference type="SUPFAM" id="SSF51905">
    <property type="entry name" value="FAD/NAD(P)-binding domain"/>
    <property type="match status" value="1"/>
</dbReference>
<dbReference type="GO" id="GO:0016614">
    <property type="term" value="F:oxidoreductase activity, acting on CH-OH group of donors"/>
    <property type="evidence" value="ECO:0007669"/>
    <property type="project" value="InterPro"/>
</dbReference>
<keyword evidence="4 5" id="KW-0274">FAD</keyword>
<evidence type="ECO:0000256" key="4">
    <source>
        <dbReference type="ARBA" id="ARBA00022827"/>
    </source>
</evidence>
<evidence type="ECO:0000256" key="2">
    <source>
        <dbReference type="ARBA" id="ARBA00010790"/>
    </source>
</evidence>
<dbReference type="Gene3D" id="3.30.560.10">
    <property type="entry name" value="Glucose Oxidase, domain 3"/>
    <property type="match status" value="1"/>
</dbReference>
<dbReference type="PANTHER" id="PTHR11552:SF147">
    <property type="entry name" value="CHOLINE DEHYDROGENASE, MITOCHONDRIAL"/>
    <property type="match status" value="1"/>
</dbReference>
<comment type="cofactor">
    <cofactor evidence="1">
        <name>FAD</name>
        <dbReference type="ChEBI" id="CHEBI:57692"/>
    </cofactor>
</comment>
<dbReference type="Pfam" id="PF00732">
    <property type="entry name" value="GMC_oxred_N"/>
    <property type="match status" value="1"/>
</dbReference>
<dbReference type="EMBL" id="KQ459232">
    <property type="protein sequence ID" value="KPJ02540.1"/>
    <property type="molecule type" value="Genomic_DNA"/>
</dbReference>
<reference evidence="9 10" key="1">
    <citation type="journal article" date="2015" name="Nat. Commun.">
        <title>Outbred genome sequencing and CRISPR/Cas9 gene editing in butterflies.</title>
        <authorList>
            <person name="Li X."/>
            <person name="Fan D."/>
            <person name="Zhang W."/>
            <person name="Liu G."/>
            <person name="Zhang L."/>
            <person name="Zhao L."/>
            <person name="Fang X."/>
            <person name="Chen L."/>
            <person name="Dong Y."/>
            <person name="Chen Y."/>
            <person name="Ding Y."/>
            <person name="Zhao R."/>
            <person name="Feng M."/>
            <person name="Zhu Y."/>
            <person name="Feng Y."/>
            <person name="Jiang X."/>
            <person name="Zhu D."/>
            <person name="Xiang H."/>
            <person name="Feng X."/>
            <person name="Li S."/>
            <person name="Wang J."/>
            <person name="Zhang G."/>
            <person name="Kronforst M.R."/>
            <person name="Wang W."/>
        </authorList>
    </citation>
    <scope>NUCLEOTIDE SEQUENCE [LARGE SCALE GENOMIC DNA]</scope>
    <source>
        <strain evidence="9">Ya'a_city_454_Px</strain>
        <tissue evidence="9">Whole body</tissue>
    </source>
</reference>
<dbReference type="GO" id="GO:0033925">
    <property type="term" value="F:mannosyl-glycoprotein endo-beta-N-acetylglucosaminidase activity"/>
    <property type="evidence" value="ECO:0007669"/>
    <property type="project" value="InterPro"/>
</dbReference>
<evidence type="ECO:0000256" key="1">
    <source>
        <dbReference type="ARBA" id="ARBA00001974"/>
    </source>
</evidence>
<dbReference type="PROSITE" id="PS00623">
    <property type="entry name" value="GMC_OXRED_1"/>
    <property type="match status" value="1"/>
</dbReference>
<dbReference type="InterPro" id="IPR005201">
    <property type="entry name" value="TIM_ENGase"/>
</dbReference>
<dbReference type="InterPro" id="IPR036188">
    <property type="entry name" value="FAD/NAD-bd_sf"/>
</dbReference>
<dbReference type="InterPro" id="IPR012132">
    <property type="entry name" value="GMC_OxRdtase"/>
</dbReference>
<sequence>MSQISQLSLAPELTCRPLDTYDEILEFLKDPPSWRTLCTELKPHSQQAIRNVDINKDFGKTFLETPQTFCHYMTDTEDLAERQNIKKLPKTLVCHDMANGYHDDCVVDGTNDHEAYTFYNWGGIDIFCYFSHHLVTIPPLGWINIGHAHGVQVIEDKMEEFADALVYIAKTLSFDGWLLNVENKVSRPRELVSFVRLLHGKLRAALPHPLLLWYDSVTVAGHLNWQNCLNEKNRAFFDACDGIFTNYSWSEHEVRASAVAAGDRLTDVYVGIDVWGRNFYGGGQFNTQEAVKVAHSHGCSLAVFAPAWTHEARSDASCDVDMFTPKVNTYEQFLLRERALWGSLWPYLNTKLPCALPFASSFCRGQGDKRRFYGEVISPGPWYNLRHMQYQPNSSHGPHGYLLSVLENIINASRHGFFKDKAEMTRCRRSLELTRSGLSIKDNKKPSVEARSVSQLSVVKETKSETAGEEDNTIPVEEKDEKTENEEKSTKSRKVTDAFRNLFKIAPSKEPVEQPEPSAAAAAGAEPDTDAEASDSSMIQTSLNIRLGQNPKKIRLALAPVPNELECLQPYFKDSFIGGSCLKLNPSDKVDPAHRCARLLHCDFPIDGDLVACVVTKNLRTHPDQYLNVVLRVLSATGAQMRIVLFGGTVSQGEGPPASGSSVSYVLPFNSDPAFEDIQKYMMLNEPGFYIPVENHFGWNVRYYLVSGVRGVRGARVAGVDCRTGRPEGPVLLGHFGLCQHSNKEEDCDTLIMQIMLVEINTRADFILTHSYILKQYWQLYQRIKTVALRLFGCKFRQTLDAVAWSGKTGTELRIQLNGQWVAGGASGAAFSSALQFFAAAQCLLGESWPPHSNVRNGSSYDVIIVGGGSAGAALAARLSELSRVGVLLIEAGGDPPQDSIVPGFKDVLKASPYDWNFTTANDEFSSQALQSGSQSQPRGKMLGGSGSLNDMVYARGFPADYDDWGDEEWTWDKVLPYFKKTEHLTDERIVDDPELAEYHGFGGEMEVSGRNESTHTTDKFIEAFQELGFRLVKDMTNPQNIGVGRFSHNIKDGQRHSSLTAMLNKAGNRKNLFVLKESQVVKVLMKNNTAVGVQVVIEDEVYHYYANKEVILSAGTFNSPKLMMLSGIGPKKHLEELGIEVIRDLAVGENLHDHVMVLTYLSADNGTCFSDERSKYLDAIKYLYDRSGSFARTSDVAVYISLSGSAQANVPDFAIYPSCSPIGSNFYAGCVNVLRFKKEICDKLHAENMERELITLAVVILKPKSRGRVRLKSTDYLDSPLIQTGTFSDLRDLEGYPEAMDFAFGLVNTSYFQSKNARVIDLNIEECRELEGDSKAKCIARCSAMSAWHSVGTCALGSVLDRELRVLGVRGLRVADASVMPSIIRGNSNAPVVMIAERAADFIKQTLEVI</sequence>
<dbReference type="PANTHER" id="PTHR11552">
    <property type="entry name" value="GLUCOSE-METHANOL-CHOLINE GMC OXIDOREDUCTASE"/>
    <property type="match status" value="1"/>
</dbReference>
<feature type="domain" description="Glucose-methanol-choline oxidoreductase N-terminal" evidence="8">
    <location>
        <begin position="1116"/>
        <end position="1130"/>
    </location>
</feature>
<organism evidence="9 10">
    <name type="scientific">Papilio xuthus</name>
    <name type="common">Asian swallowtail butterfly</name>
    <dbReference type="NCBI Taxonomy" id="66420"/>
    <lineage>
        <taxon>Eukaryota</taxon>
        <taxon>Metazoa</taxon>
        <taxon>Ecdysozoa</taxon>
        <taxon>Arthropoda</taxon>
        <taxon>Hexapoda</taxon>
        <taxon>Insecta</taxon>
        <taxon>Pterygota</taxon>
        <taxon>Neoptera</taxon>
        <taxon>Endopterygota</taxon>
        <taxon>Lepidoptera</taxon>
        <taxon>Glossata</taxon>
        <taxon>Ditrysia</taxon>
        <taxon>Papilionoidea</taxon>
        <taxon>Papilionidae</taxon>
        <taxon>Papilioninae</taxon>
        <taxon>Papilio</taxon>
    </lineage>
</organism>
<name>A0A194QC26_PAPXU</name>
<gene>
    <name evidence="9" type="ORF">RR46_09743</name>
</gene>
<dbReference type="GO" id="GO:0050660">
    <property type="term" value="F:flavin adenine dinucleotide binding"/>
    <property type="evidence" value="ECO:0007669"/>
    <property type="project" value="InterPro"/>
</dbReference>
<dbReference type="GO" id="GO:0005737">
    <property type="term" value="C:cytoplasm"/>
    <property type="evidence" value="ECO:0007669"/>
    <property type="project" value="InterPro"/>
</dbReference>
<evidence type="ECO:0000259" key="8">
    <source>
        <dbReference type="PROSITE" id="PS00624"/>
    </source>
</evidence>
<feature type="domain" description="Glucose-methanol-choline oxidoreductase N-terminal" evidence="7">
    <location>
        <begin position="940"/>
        <end position="963"/>
    </location>
</feature>
<dbReference type="STRING" id="66420.A0A194QC26"/>
<dbReference type="InterPro" id="IPR000172">
    <property type="entry name" value="GMC_OxRdtase_N"/>
</dbReference>
<feature type="region of interest" description="Disordered" evidence="6">
    <location>
        <begin position="443"/>
        <end position="493"/>
    </location>
</feature>
<keyword evidence="3 5" id="KW-0285">Flavoprotein</keyword>
<dbReference type="Gene3D" id="2.60.120.260">
    <property type="entry name" value="Galactose-binding domain-like"/>
    <property type="match status" value="1"/>
</dbReference>
<feature type="region of interest" description="Disordered" evidence="6">
    <location>
        <begin position="505"/>
        <end position="537"/>
    </location>
</feature>
<dbReference type="Pfam" id="PF05199">
    <property type="entry name" value="GMC_oxred_C"/>
    <property type="match status" value="1"/>
</dbReference>
<feature type="compositionally biased region" description="Basic and acidic residues" evidence="6">
    <location>
        <begin position="476"/>
        <end position="493"/>
    </location>
</feature>
<evidence type="ECO:0000259" key="7">
    <source>
        <dbReference type="PROSITE" id="PS00623"/>
    </source>
</evidence>
<dbReference type="Proteomes" id="UP000053268">
    <property type="component" value="Unassembled WGS sequence"/>
</dbReference>